<keyword evidence="1" id="KW-0812">Transmembrane</keyword>
<feature type="domain" description="DUF4350" evidence="2">
    <location>
        <begin position="72"/>
        <end position="220"/>
    </location>
</feature>
<dbReference type="EMBL" id="CP136051">
    <property type="protein sequence ID" value="WOK04386.1"/>
    <property type="molecule type" value="Genomic_DNA"/>
</dbReference>
<keyword evidence="1" id="KW-0472">Membrane</keyword>
<gene>
    <name evidence="3" type="ORF">RT717_15000</name>
</gene>
<keyword evidence="1" id="KW-1133">Transmembrane helix</keyword>
<reference evidence="3 4" key="1">
    <citation type="journal article" date="2023" name="Microbiol. Resour. Announc.">
        <title>Complete Genome Sequence of Imperialibacter roseus strain P4T.</title>
        <authorList>
            <person name="Tizabi D.R."/>
            <person name="Bachvaroff T."/>
            <person name="Hill R.T."/>
        </authorList>
    </citation>
    <scope>NUCLEOTIDE SEQUENCE [LARGE SCALE GENOMIC DNA]</scope>
    <source>
        <strain evidence="3 4">P4T</strain>
    </source>
</reference>
<protein>
    <submittedName>
        <fullName evidence="3">DUF4350 domain-containing protein</fullName>
    </submittedName>
</protein>
<feature type="transmembrane region" description="Helical" evidence="1">
    <location>
        <begin position="7"/>
        <end position="26"/>
    </location>
</feature>
<evidence type="ECO:0000259" key="2">
    <source>
        <dbReference type="Pfam" id="PF14258"/>
    </source>
</evidence>
<dbReference type="RefSeq" id="WP_317487196.1">
    <property type="nucleotide sequence ID" value="NZ_CP136051.1"/>
</dbReference>
<organism evidence="3 4">
    <name type="scientific">Imperialibacter roseus</name>
    <dbReference type="NCBI Taxonomy" id="1324217"/>
    <lineage>
        <taxon>Bacteria</taxon>
        <taxon>Pseudomonadati</taxon>
        <taxon>Bacteroidota</taxon>
        <taxon>Cytophagia</taxon>
        <taxon>Cytophagales</taxon>
        <taxon>Flammeovirgaceae</taxon>
        <taxon>Imperialibacter</taxon>
    </lineage>
</organism>
<evidence type="ECO:0000313" key="3">
    <source>
        <dbReference type="EMBL" id="WOK04386.1"/>
    </source>
</evidence>
<dbReference type="Pfam" id="PF14258">
    <property type="entry name" value="DUF4350"/>
    <property type="match status" value="1"/>
</dbReference>
<accession>A0ABZ0IKU2</accession>
<evidence type="ECO:0000313" key="4">
    <source>
        <dbReference type="Proteomes" id="UP001302349"/>
    </source>
</evidence>
<keyword evidence="4" id="KW-1185">Reference proteome</keyword>
<sequence length="384" mass="44253">MNKKDKIFLWVFIGLFVGYVIVQYTAPKPLDWTITFHEDDKNPFGGFVLIERLPDIFPELETSNYNFTQLFTDKENVLVLAHEMELSPTDEESISEMLHAGSSVFLAAHQFPQAWLDSLGLKVAFNYSFVNEEIFGEDQIQLISRINSSSSRYPRQMIQAVFEEVEADKWEIIVTDETDQPLVIKKAVGDGELILCSSPLIFTNFGLLYQDNYRFAAGILNLLPEQRTQLSYFYQLGRPEVQTPLRYILSQEALKLALYLALAALLVFLIIETRRRQRAIPVMTPPENATLTYVKTLGNLYFQEGNHKNLAEKMIRHFIHRVKEKYYLTFEPTEYFNHMLSVRSEVPIEEINATLAAVIAVRQKEQIKGNELVLLAEKLNRIVG</sequence>
<evidence type="ECO:0000256" key="1">
    <source>
        <dbReference type="SAM" id="Phobius"/>
    </source>
</evidence>
<proteinExistence type="predicted"/>
<dbReference type="Proteomes" id="UP001302349">
    <property type="component" value="Chromosome"/>
</dbReference>
<dbReference type="InterPro" id="IPR025646">
    <property type="entry name" value="DUF4350"/>
</dbReference>
<name>A0ABZ0IKU2_9BACT</name>
<feature type="transmembrane region" description="Helical" evidence="1">
    <location>
        <begin position="253"/>
        <end position="271"/>
    </location>
</feature>